<sequence>MLHPVPSLPHTFALRLGEALKDIYIQLGSRICGKHLARRSSRSTSVGSDRHLEAWVEGLSLRSIPTFSALDMAAQIANIHCLDDLQRSVVNVNEKFVNVFEAF</sequence>
<keyword evidence="2" id="KW-1185">Reference proteome</keyword>
<proteinExistence type="predicted"/>
<protein>
    <submittedName>
        <fullName evidence="1">Uncharacterized protein</fullName>
    </submittedName>
</protein>
<organism evidence="1 2">
    <name type="scientific">Dentipellis fragilis</name>
    <dbReference type="NCBI Taxonomy" id="205917"/>
    <lineage>
        <taxon>Eukaryota</taxon>
        <taxon>Fungi</taxon>
        <taxon>Dikarya</taxon>
        <taxon>Basidiomycota</taxon>
        <taxon>Agaricomycotina</taxon>
        <taxon>Agaricomycetes</taxon>
        <taxon>Russulales</taxon>
        <taxon>Hericiaceae</taxon>
        <taxon>Dentipellis</taxon>
    </lineage>
</organism>
<evidence type="ECO:0000313" key="1">
    <source>
        <dbReference type="EMBL" id="TFY53001.1"/>
    </source>
</evidence>
<dbReference type="AlphaFoldDB" id="A0A4Y9XV24"/>
<comment type="caution">
    <text evidence="1">The sequence shown here is derived from an EMBL/GenBank/DDBJ whole genome shotgun (WGS) entry which is preliminary data.</text>
</comment>
<accession>A0A4Y9XV24</accession>
<dbReference type="Proteomes" id="UP000298327">
    <property type="component" value="Unassembled WGS sequence"/>
</dbReference>
<name>A0A4Y9XV24_9AGAM</name>
<gene>
    <name evidence="1" type="ORF">EVG20_g10311</name>
</gene>
<evidence type="ECO:0000313" key="2">
    <source>
        <dbReference type="Proteomes" id="UP000298327"/>
    </source>
</evidence>
<reference evidence="1 2" key="1">
    <citation type="submission" date="2019-02" db="EMBL/GenBank/DDBJ databases">
        <title>Genome sequencing of the rare red list fungi Dentipellis fragilis.</title>
        <authorList>
            <person name="Buettner E."/>
            <person name="Kellner H."/>
        </authorList>
    </citation>
    <scope>NUCLEOTIDE SEQUENCE [LARGE SCALE GENOMIC DNA]</scope>
    <source>
        <strain evidence="1 2">DSM 105465</strain>
    </source>
</reference>
<dbReference type="EMBL" id="SEOQ01001216">
    <property type="protein sequence ID" value="TFY53001.1"/>
    <property type="molecule type" value="Genomic_DNA"/>
</dbReference>